<proteinExistence type="predicted"/>
<protein>
    <submittedName>
        <fullName evidence="1">Uncharacterized protein</fullName>
    </submittedName>
</protein>
<reference evidence="1" key="1">
    <citation type="journal article" date="2021" name="Proc. Natl. Acad. Sci. U.S.A.">
        <title>A Catalog of Tens of Thousands of Viruses from Human Metagenomes Reveals Hidden Associations with Chronic Diseases.</title>
        <authorList>
            <person name="Tisza M.J."/>
            <person name="Buck C.B."/>
        </authorList>
    </citation>
    <scope>NUCLEOTIDE SEQUENCE</scope>
    <source>
        <strain evidence="1">CtagO6</strain>
    </source>
</reference>
<organism evidence="1">
    <name type="scientific">Myoviridae sp. ctagO6</name>
    <dbReference type="NCBI Taxonomy" id="2826667"/>
    <lineage>
        <taxon>Viruses</taxon>
        <taxon>Duplodnaviria</taxon>
        <taxon>Heunggongvirae</taxon>
        <taxon>Uroviricota</taxon>
        <taxon>Caudoviricetes</taxon>
    </lineage>
</organism>
<accession>A0A8S5NPZ6</accession>
<evidence type="ECO:0000313" key="1">
    <source>
        <dbReference type="EMBL" id="DAD96346.1"/>
    </source>
</evidence>
<name>A0A8S5NPZ6_9CAUD</name>
<sequence length="81" mass="9507">MVQTDILHLFHDGITQYTDAESTDELLVVAPYDKLYFSYLAYRIDLLNNETGKASNSKAAFDQDWEDFLGYYTRTYYNTWG</sequence>
<dbReference type="EMBL" id="BK015215">
    <property type="protein sequence ID" value="DAD96346.1"/>
    <property type="molecule type" value="Genomic_DNA"/>
</dbReference>